<evidence type="ECO:0000256" key="7">
    <source>
        <dbReference type="RuleBase" id="RU363032"/>
    </source>
</evidence>
<dbReference type="EMBL" id="QVLU01000003">
    <property type="protein sequence ID" value="RGE73612.1"/>
    <property type="molecule type" value="Genomic_DNA"/>
</dbReference>
<comment type="similarity">
    <text evidence="7">Belongs to the binding-protein-dependent transport system permease family.</text>
</comment>
<feature type="transmembrane region" description="Helical" evidence="7">
    <location>
        <begin position="112"/>
        <end position="132"/>
    </location>
</feature>
<evidence type="ECO:0000313" key="12">
    <source>
        <dbReference type="Proteomes" id="UP000261166"/>
    </source>
</evidence>
<keyword evidence="3" id="KW-1003">Cell membrane</keyword>
<dbReference type="Proteomes" id="UP000260812">
    <property type="component" value="Unassembled WGS sequence"/>
</dbReference>
<dbReference type="PANTHER" id="PTHR43744">
    <property type="entry name" value="ABC TRANSPORTER PERMEASE PROTEIN MG189-RELATED-RELATED"/>
    <property type="match status" value="1"/>
</dbReference>
<keyword evidence="4 7" id="KW-0812">Transmembrane</keyword>
<feature type="transmembrane region" description="Helical" evidence="7">
    <location>
        <begin position="262"/>
        <end position="279"/>
    </location>
</feature>
<dbReference type="OrthoDB" id="157184at2"/>
<keyword evidence="6 7" id="KW-0472">Membrane</keyword>
<feature type="transmembrane region" description="Helical" evidence="7">
    <location>
        <begin position="185"/>
        <end position="210"/>
    </location>
</feature>
<name>A0A3E3HY38_9FIRM</name>
<dbReference type="SUPFAM" id="SSF161098">
    <property type="entry name" value="MetI-like"/>
    <property type="match status" value="1"/>
</dbReference>
<dbReference type="Gene3D" id="1.10.3720.10">
    <property type="entry name" value="MetI-like"/>
    <property type="match status" value="1"/>
</dbReference>
<dbReference type="Proteomes" id="UP000261166">
    <property type="component" value="Unassembled WGS sequence"/>
</dbReference>
<reference evidence="9 12" key="1">
    <citation type="submission" date="2018-08" db="EMBL/GenBank/DDBJ databases">
        <title>A genome reference for cultivated species of the human gut microbiota.</title>
        <authorList>
            <person name="Zou Y."/>
            <person name="Xue W."/>
            <person name="Luo G."/>
        </authorList>
    </citation>
    <scope>NUCLEOTIDE SEQUENCE [LARGE SCALE GENOMIC DNA]</scope>
    <source>
        <strain evidence="10 12">AF26-4BH</strain>
        <strain evidence="9">TF05-5AC</strain>
    </source>
</reference>
<evidence type="ECO:0000256" key="6">
    <source>
        <dbReference type="ARBA" id="ARBA00023136"/>
    </source>
</evidence>
<feature type="transmembrane region" description="Helical" evidence="7">
    <location>
        <begin position="12"/>
        <end position="32"/>
    </location>
</feature>
<dbReference type="PROSITE" id="PS50928">
    <property type="entry name" value="ABC_TM1"/>
    <property type="match status" value="1"/>
</dbReference>
<dbReference type="RefSeq" id="WP_021640052.1">
    <property type="nucleotide sequence ID" value="NZ_JBKVAZ010000032.1"/>
</dbReference>
<dbReference type="EMBL" id="QVLV01000021">
    <property type="protein sequence ID" value="RGE56730.1"/>
    <property type="molecule type" value="Genomic_DNA"/>
</dbReference>
<evidence type="ECO:0000256" key="5">
    <source>
        <dbReference type="ARBA" id="ARBA00022989"/>
    </source>
</evidence>
<dbReference type="PANTHER" id="PTHR43744:SF9">
    <property type="entry name" value="POLYGALACTURONAN_RHAMNOGALACTURONAN TRANSPORT SYSTEM PERMEASE PROTEIN YTCP"/>
    <property type="match status" value="1"/>
</dbReference>
<dbReference type="AlphaFoldDB" id="A0A3E3HY38"/>
<dbReference type="GeneID" id="97989543"/>
<proteinExistence type="inferred from homology"/>
<keyword evidence="2 7" id="KW-0813">Transport</keyword>
<evidence type="ECO:0000256" key="4">
    <source>
        <dbReference type="ARBA" id="ARBA00022692"/>
    </source>
</evidence>
<dbReference type="PROSITE" id="PS51257">
    <property type="entry name" value="PROKAR_LIPOPROTEIN"/>
    <property type="match status" value="1"/>
</dbReference>
<evidence type="ECO:0000313" key="10">
    <source>
        <dbReference type="EMBL" id="RGE73612.1"/>
    </source>
</evidence>
<feature type="transmembrane region" description="Helical" evidence="7">
    <location>
        <begin position="82"/>
        <end position="100"/>
    </location>
</feature>
<keyword evidence="5 7" id="KW-1133">Transmembrane helix</keyword>
<gene>
    <name evidence="10" type="ORF">DWY69_05425</name>
    <name evidence="9" type="ORF">DXC51_22470</name>
</gene>
<evidence type="ECO:0000313" key="9">
    <source>
        <dbReference type="EMBL" id="RGE56730.1"/>
    </source>
</evidence>
<accession>A0A3E3HY38</accession>
<feature type="transmembrane region" description="Helical" evidence="7">
    <location>
        <begin position="144"/>
        <end position="164"/>
    </location>
</feature>
<protein>
    <submittedName>
        <fullName evidence="9">Carbohydrate ABC transporter permease</fullName>
    </submittedName>
</protein>
<comment type="subcellular location">
    <subcellularLocation>
        <location evidence="1 7">Cell membrane</location>
        <topology evidence="1 7">Multi-pass membrane protein</topology>
    </subcellularLocation>
</comment>
<dbReference type="InterPro" id="IPR000515">
    <property type="entry name" value="MetI-like"/>
</dbReference>
<feature type="domain" description="ABC transmembrane type-1" evidence="8">
    <location>
        <begin position="75"/>
        <end position="279"/>
    </location>
</feature>
<evidence type="ECO:0000313" key="11">
    <source>
        <dbReference type="Proteomes" id="UP000260812"/>
    </source>
</evidence>
<comment type="caution">
    <text evidence="9">The sequence shown here is derived from an EMBL/GenBank/DDBJ whole genome shotgun (WGS) entry which is preliminary data.</text>
</comment>
<evidence type="ECO:0000256" key="1">
    <source>
        <dbReference type="ARBA" id="ARBA00004651"/>
    </source>
</evidence>
<evidence type="ECO:0000256" key="2">
    <source>
        <dbReference type="ARBA" id="ARBA00022448"/>
    </source>
</evidence>
<dbReference type="Pfam" id="PF00528">
    <property type="entry name" value="BPD_transp_1"/>
    <property type="match status" value="1"/>
</dbReference>
<organism evidence="9 11">
    <name type="scientific">Eisenbergiella massiliensis</name>
    <dbReference type="NCBI Taxonomy" id="1720294"/>
    <lineage>
        <taxon>Bacteria</taxon>
        <taxon>Bacillati</taxon>
        <taxon>Bacillota</taxon>
        <taxon>Clostridia</taxon>
        <taxon>Lachnospirales</taxon>
        <taxon>Lachnospiraceae</taxon>
        <taxon>Eisenbergiella</taxon>
    </lineage>
</organism>
<sequence>MIQSKSIGSRIFNVFNVILMTLLSVSCIYPLWYAFCLSVSSKSAANSGLVTFYPVGFSLASYQQIMGDTQFFRSFLISVERTVLGTIVTMLILIIFAYPLSKPASEYRPKNVIMWIVIFCMLFNGGTIPWYITMVKYGLIDNIWGLVLCGGLPVFNLILLINFYRGIPKELIEAAQVDGAGEWRILFRIVVPCAIPVLATLILFTSVGYWNEFFQGLVLSSGERHYPLQTYIKQMVVSIQTTNLSMDQIEKMDKLSNKSLDAAKIFIAMIPMLVVYPFLQKYFVNGIMLGAVKE</sequence>
<dbReference type="GO" id="GO:0005886">
    <property type="term" value="C:plasma membrane"/>
    <property type="evidence" value="ECO:0007669"/>
    <property type="project" value="UniProtKB-SubCell"/>
</dbReference>
<dbReference type="GO" id="GO:0055085">
    <property type="term" value="P:transmembrane transport"/>
    <property type="evidence" value="ECO:0007669"/>
    <property type="project" value="InterPro"/>
</dbReference>
<evidence type="ECO:0000259" key="8">
    <source>
        <dbReference type="PROSITE" id="PS50928"/>
    </source>
</evidence>
<dbReference type="CDD" id="cd06261">
    <property type="entry name" value="TM_PBP2"/>
    <property type="match status" value="1"/>
</dbReference>
<dbReference type="InterPro" id="IPR035906">
    <property type="entry name" value="MetI-like_sf"/>
</dbReference>
<keyword evidence="11" id="KW-1185">Reference proteome</keyword>
<evidence type="ECO:0000256" key="3">
    <source>
        <dbReference type="ARBA" id="ARBA00022475"/>
    </source>
</evidence>